<sequence length="86" mass="9629">LLTPLLPGGKESCMEDLFDSTVLSTVLDGKTFNKSNDTDTKTEYGKHVFSTKVIKANCKTISFEKFKVIFDGIEEIIADYSKRCKV</sequence>
<gene>
    <name evidence="1" type="ORF">G4Y05_004412</name>
</gene>
<feature type="non-terminal residue" evidence="1">
    <location>
        <position position="1"/>
    </location>
</feature>
<protein>
    <submittedName>
        <fullName evidence="1">Ribonuclease H</fullName>
    </submittedName>
</protein>
<reference evidence="1" key="1">
    <citation type="journal article" date="2018" name="Genome Biol.">
        <title>SKESA: strategic k-mer extension for scrupulous assemblies.</title>
        <authorList>
            <person name="Souvorov A."/>
            <person name="Agarwala R."/>
            <person name="Lipman D.J."/>
        </authorList>
    </citation>
    <scope>NUCLEOTIDE SEQUENCE</scope>
    <source>
        <strain evidence="1">09-2247</strain>
    </source>
</reference>
<proteinExistence type="predicted"/>
<name>A0A739ACJ2_SALMO</name>
<evidence type="ECO:0000313" key="1">
    <source>
        <dbReference type="EMBL" id="HAE9354756.1"/>
    </source>
</evidence>
<reference evidence="1" key="2">
    <citation type="submission" date="2018-07" db="EMBL/GenBank/DDBJ databases">
        <authorList>
            <consortium name="NCBI Pathogen Detection Project"/>
        </authorList>
    </citation>
    <scope>NUCLEOTIDE SEQUENCE</scope>
    <source>
        <strain evidence="1">09-2247</strain>
    </source>
</reference>
<comment type="caution">
    <text evidence="1">The sequence shown here is derived from an EMBL/GenBank/DDBJ whole genome shotgun (WGS) entry which is preliminary data.</text>
</comment>
<organism evidence="1">
    <name type="scientific">Salmonella montevideo</name>
    <dbReference type="NCBI Taxonomy" id="115981"/>
    <lineage>
        <taxon>Bacteria</taxon>
        <taxon>Pseudomonadati</taxon>
        <taxon>Pseudomonadota</taxon>
        <taxon>Gammaproteobacteria</taxon>
        <taxon>Enterobacterales</taxon>
        <taxon>Enterobacteriaceae</taxon>
        <taxon>Salmonella</taxon>
    </lineage>
</organism>
<dbReference type="AlphaFoldDB" id="A0A739ACJ2"/>
<accession>A0A739ACJ2</accession>
<dbReference type="EMBL" id="DAATOC010000085">
    <property type="protein sequence ID" value="HAE9354756.1"/>
    <property type="molecule type" value="Genomic_DNA"/>
</dbReference>